<evidence type="ECO:0000313" key="1">
    <source>
        <dbReference type="EMBL" id="WRT68210.1"/>
    </source>
</evidence>
<name>A0ABZ1D484_9TREE</name>
<gene>
    <name evidence="1" type="ORF">IL334_005185</name>
</gene>
<dbReference type="Proteomes" id="UP001329825">
    <property type="component" value="Chromosome 7"/>
</dbReference>
<evidence type="ECO:0008006" key="3">
    <source>
        <dbReference type="Google" id="ProtNLM"/>
    </source>
</evidence>
<dbReference type="RefSeq" id="XP_062792950.1">
    <property type="nucleotide sequence ID" value="XM_062936899.1"/>
</dbReference>
<evidence type="ECO:0000313" key="2">
    <source>
        <dbReference type="Proteomes" id="UP001329825"/>
    </source>
</evidence>
<proteinExistence type="predicted"/>
<protein>
    <recommendedName>
        <fullName evidence="3">F-box domain-containing protein</fullName>
    </recommendedName>
</protein>
<keyword evidence="2" id="KW-1185">Reference proteome</keyword>
<accession>A0ABZ1D484</accession>
<dbReference type="GeneID" id="87957316"/>
<reference evidence="1 2" key="1">
    <citation type="submission" date="2024-01" db="EMBL/GenBank/DDBJ databases">
        <title>Comparative genomics of Cryptococcus and Kwoniella reveals pathogenesis evolution and contrasting modes of karyotype evolution via chromosome fusion or intercentromeric recombination.</title>
        <authorList>
            <person name="Coelho M.A."/>
            <person name="David-Palma M."/>
            <person name="Shea T."/>
            <person name="Bowers K."/>
            <person name="McGinley-Smith S."/>
            <person name="Mohammad A.W."/>
            <person name="Gnirke A."/>
            <person name="Yurkov A.M."/>
            <person name="Nowrousian M."/>
            <person name="Sun S."/>
            <person name="Cuomo C.A."/>
            <person name="Heitman J."/>
        </authorList>
    </citation>
    <scope>NUCLEOTIDE SEQUENCE [LARGE SCALE GENOMIC DNA]</scope>
    <source>
        <strain evidence="1">CBS 11374</strain>
    </source>
</reference>
<dbReference type="EMBL" id="CP141887">
    <property type="protein sequence ID" value="WRT68210.1"/>
    <property type="molecule type" value="Genomic_DNA"/>
</dbReference>
<organism evidence="1 2">
    <name type="scientific">Kwoniella shivajii</name>
    <dbReference type="NCBI Taxonomy" id="564305"/>
    <lineage>
        <taxon>Eukaryota</taxon>
        <taxon>Fungi</taxon>
        <taxon>Dikarya</taxon>
        <taxon>Basidiomycota</taxon>
        <taxon>Agaricomycotina</taxon>
        <taxon>Tremellomycetes</taxon>
        <taxon>Tremellales</taxon>
        <taxon>Cryptococcaceae</taxon>
        <taxon>Kwoniella</taxon>
    </lineage>
</organism>
<sequence>MLSPPLYCSICSAPCLLPRLPLPNPYMASGSSYSSSASGINAEYDPEEWLSAWYCLRLSSGLTDPLPFLFSSMEPSSLPIPLPLGIASSQVKVKSGRRIDPPRRIIPIHSYCVSIIRSTTRKSLNNSKTHEEGVLLSWSLPRWTGHGPWSNQAEDKAFAVPEGLKDRKGKKEPVVMTPGYWGGMFDMRERFARNGNHLLEDDLISPLTISKPTLIMSTFNDILLNNQVRPEQSSLMTKLPLPILNRIFHFLLDDTPLPSLASCRETERKADTTPILDPISINSFQSVSFTCSELYYISLPSSIWVMLILDSVKSFRNSCLQRWRANPTGVGSASQLWSALEESFDNPIRDAICLAWTDRGEIEQEHGWEMKDVWYWWNYDKSWKNRRRVWRCAIWATATARDADWW</sequence>